<evidence type="ECO:0000313" key="3">
    <source>
        <dbReference type="Proteomes" id="UP000019132"/>
    </source>
</evidence>
<dbReference type="CDD" id="cd14686">
    <property type="entry name" value="bZIP"/>
    <property type="match status" value="1"/>
</dbReference>
<dbReference type="Proteomes" id="UP000019132">
    <property type="component" value="Unassembled WGS sequence"/>
</dbReference>
<keyword evidence="1" id="KW-0175">Coiled coil</keyword>
<dbReference type="HOGENOM" id="CLU_052441_0_0_1"/>
<keyword evidence="3" id="KW-1185">Reference proteome</keyword>
<reference evidence="2" key="3">
    <citation type="submission" date="2015-02" db="UniProtKB">
        <authorList>
            <consortium name="EnsemblProtists"/>
        </authorList>
    </citation>
    <scope>IDENTIFICATION</scope>
    <source>
        <strain evidence="2">DAOM BR144</strain>
    </source>
</reference>
<evidence type="ECO:0000256" key="1">
    <source>
        <dbReference type="SAM" id="Coils"/>
    </source>
</evidence>
<sequence>MDAPPLSATRDASSASFHHRLAPAAQTNALSVSKLSAIELRRKRNRESMQRTRVRERAEIDKMRAELRMLEKQQCQLAATVAKLATLTARQSKDIKRENFGLRQTLERRRKSYERVERILADYHLEKTDIAWDDGDSDDAVATTFASTSLTSSASASSVFGFEPITEDQAFALITQCSASVRRLEKAQQQAAAPPHSIYHSMDLETRCFGWRVQRKVIGGSNLQFLFTKTYPNLDPALVACKAWDIYRTSDQNSMKSIRVLRFETLQVVNENTHVVAREILHPLHKRVVMRTIFLRFRMQTDAGFVVGRSCMNPHPGSPQRPSEMDESVGPMSSGVRYADITTWLEVNYVNPDDKTQIGCEVKLGGFADYGTTNDLNNRFMNVLFSILRFENRVLEPLVPLLQ</sequence>
<dbReference type="eggNOG" id="ENOG502SIUE">
    <property type="taxonomic scope" value="Eukaryota"/>
</dbReference>
<feature type="coiled-coil region" evidence="1">
    <location>
        <begin position="46"/>
        <end position="73"/>
    </location>
</feature>
<dbReference type="VEuPathDB" id="FungiDB:PYU1_G009596"/>
<proteinExistence type="predicted"/>
<dbReference type="EMBL" id="GL376615">
    <property type="status" value="NOT_ANNOTATED_CDS"/>
    <property type="molecule type" value="Genomic_DNA"/>
</dbReference>
<organism evidence="2 3">
    <name type="scientific">Globisporangium ultimum (strain ATCC 200006 / CBS 805.95 / DAOM BR144)</name>
    <name type="common">Pythium ultimum</name>
    <dbReference type="NCBI Taxonomy" id="431595"/>
    <lineage>
        <taxon>Eukaryota</taxon>
        <taxon>Sar</taxon>
        <taxon>Stramenopiles</taxon>
        <taxon>Oomycota</taxon>
        <taxon>Peronosporomycetes</taxon>
        <taxon>Pythiales</taxon>
        <taxon>Pythiaceae</taxon>
        <taxon>Globisporangium</taxon>
    </lineage>
</organism>
<reference evidence="3" key="1">
    <citation type="journal article" date="2010" name="Genome Biol.">
        <title>Genome sequence of the necrotrophic plant pathogen Pythium ultimum reveals original pathogenicity mechanisms and effector repertoire.</title>
        <authorList>
            <person name="Levesque C.A."/>
            <person name="Brouwer H."/>
            <person name="Cano L."/>
            <person name="Hamilton J.P."/>
            <person name="Holt C."/>
            <person name="Huitema E."/>
            <person name="Raffaele S."/>
            <person name="Robideau G.P."/>
            <person name="Thines M."/>
            <person name="Win J."/>
            <person name="Zerillo M.M."/>
            <person name="Beakes G.W."/>
            <person name="Boore J.L."/>
            <person name="Busam D."/>
            <person name="Dumas B."/>
            <person name="Ferriera S."/>
            <person name="Fuerstenberg S.I."/>
            <person name="Gachon C.M."/>
            <person name="Gaulin E."/>
            <person name="Govers F."/>
            <person name="Grenville-Briggs L."/>
            <person name="Horner N."/>
            <person name="Hostetler J."/>
            <person name="Jiang R.H."/>
            <person name="Johnson J."/>
            <person name="Krajaejun T."/>
            <person name="Lin H."/>
            <person name="Meijer H.J."/>
            <person name="Moore B."/>
            <person name="Morris P."/>
            <person name="Phuntmart V."/>
            <person name="Puiu D."/>
            <person name="Shetty J."/>
            <person name="Stajich J.E."/>
            <person name="Tripathy S."/>
            <person name="Wawra S."/>
            <person name="van West P."/>
            <person name="Whitty B.R."/>
            <person name="Coutinho P.M."/>
            <person name="Henrissat B."/>
            <person name="Martin F."/>
            <person name="Thomas P.D."/>
            <person name="Tyler B.M."/>
            <person name="De Vries R.P."/>
            <person name="Kamoun S."/>
            <person name="Yandell M."/>
            <person name="Tisserat N."/>
            <person name="Buell C.R."/>
        </authorList>
    </citation>
    <scope>NUCLEOTIDE SEQUENCE</scope>
    <source>
        <strain evidence="3">DAOM:BR144</strain>
    </source>
</reference>
<dbReference type="AlphaFoldDB" id="K3WXB6"/>
<evidence type="ECO:0008006" key="4">
    <source>
        <dbReference type="Google" id="ProtNLM"/>
    </source>
</evidence>
<reference evidence="3" key="2">
    <citation type="submission" date="2010-04" db="EMBL/GenBank/DDBJ databases">
        <authorList>
            <person name="Buell R."/>
            <person name="Hamilton J."/>
            <person name="Hostetler J."/>
        </authorList>
    </citation>
    <scope>NUCLEOTIDE SEQUENCE [LARGE SCALE GENOMIC DNA]</scope>
    <source>
        <strain evidence="3">DAOM:BR144</strain>
    </source>
</reference>
<dbReference type="EnsemblProtists" id="PYU1_T009614">
    <property type="protein sequence ID" value="PYU1_T009614"/>
    <property type="gene ID" value="PYU1_G009596"/>
</dbReference>
<dbReference type="InParanoid" id="K3WXB6"/>
<accession>K3WXB6</accession>
<protein>
    <recommendedName>
        <fullName evidence="4">BZIP domain-containing protein</fullName>
    </recommendedName>
</protein>
<evidence type="ECO:0000313" key="2">
    <source>
        <dbReference type="EnsemblProtists" id="PYU1_T009614"/>
    </source>
</evidence>
<name>K3WXB6_GLOUD</name>